<dbReference type="EMBL" id="HBIR01062266">
    <property type="protein sequence ID" value="CAE0601735.1"/>
    <property type="molecule type" value="Transcribed_RNA"/>
</dbReference>
<name>A0A7S3X953_EMIHU</name>
<proteinExistence type="predicted"/>
<evidence type="ECO:0000313" key="1">
    <source>
        <dbReference type="EMBL" id="CAE0601735.1"/>
    </source>
</evidence>
<protein>
    <submittedName>
        <fullName evidence="1">Uncharacterized protein</fullName>
    </submittedName>
</protein>
<reference evidence="1" key="1">
    <citation type="submission" date="2021-01" db="EMBL/GenBank/DDBJ databases">
        <authorList>
            <person name="Corre E."/>
            <person name="Pelletier E."/>
            <person name="Niang G."/>
            <person name="Scheremetjew M."/>
            <person name="Finn R."/>
            <person name="Kale V."/>
            <person name="Holt S."/>
            <person name="Cochrane G."/>
            <person name="Meng A."/>
            <person name="Brown T."/>
            <person name="Cohen L."/>
        </authorList>
    </citation>
    <scope>NUCLEOTIDE SEQUENCE</scope>
    <source>
        <strain evidence="1">379</strain>
    </source>
</reference>
<dbReference type="AlphaFoldDB" id="A0A7S3X953"/>
<accession>A0A7S3X953</accession>
<sequence>MRSPSCKRRRGNSSLPGLFFLHSLDLMRALIAVLCAAPAAAVSCASLRPISTQTRLRLVMQEPPPSVEEPSDAMPRTPPRVPGDTTIANSRGDMPTSLFGLDINVQTPTGGLIASVLFSLAFGLIVELVKFVDPNTASPSVFGRLL</sequence>
<gene>
    <name evidence="1" type="ORF">EHUX00137_LOCUS48314</name>
</gene>
<organism evidence="1">
    <name type="scientific">Emiliania huxleyi</name>
    <name type="common">Coccolithophore</name>
    <name type="synonym">Pontosphaera huxleyi</name>
    <dbReference type="NCBI Taxonomy" id="2903"/>
    <lineage>
        <taxon>Eukaryota</taxon>
        <taxon>Haptista</taxon>
        <taxon>Haptophyta</taxon>
        <taxon>Prymnesiophyceae</taxon>
        <taxon>Isochrysidales</taxon>
        <taxon>Noelaerhabdaceae</taxon>
        <taxon>Emiliania</taxon>
    </lineage>
</organism>